<gene>
    <name evidence="1" type="ORF">OG327_01595</name>
</gene>
<sequence>MTSADAPSPWSEDDLTRLHRFALQGLLRYVALPPGAEAGSAGAGRPVRGVVRPPGRPEVTRVVLWDGLDVGTSLAYDVPLAGPQDGNIPWSDMAGVLRRLAAAGAEAGAEAGAARSVDGLGIPVVDVRAETFRFVDEPSYDLGDALHAAVSMLGPHAGEPDPELLVSGFLLIDPDTVRLYLDRTAGPPERIGVDIALRDEEGRVRGGFTGTGAALPSLVRSELGWNTSAAEDPYCAAVYDFTHW</sequence>
<dbReference type="AlphaFoldDB" id="A0AAU2JHB0"/>
<organism evidence="1">
    <name type="scientific">Streptomyces sp. NBC_00049</name>
    <dbReference type="NCBI Taxonomy" id="2903617"/>
    <lineage>
        <taxon>Bacteria</taxon>
        <taxon>Bacillati</taxon>
        <taxon>Actinomycetota</taxon>
        <taxon>Actinomycetes</taxon>
        <taxon>Kitasatosporales</taxon>
        <taxon>Streptomycetaceae</taxon>
        <taxon>Streptomyces</taxon>
    </lineage>
</organism>
<protein>
    <submittedName>
        <fullName evidence="1">Uncharacterized protein</fullName>
    </submittedName>
</protein>
<name>A0AAU2JHB0_9ACTN</name>
<accession>A0AAU2JHB0</accession>
<evidence type="ECO:0000313" key="1">
    <source>
        <dbReference type="EMBL" id="WTU72124.1"/>
    </source>
</evidence>
<reference evidence="1" key="1">
    <citation type="submission" date="2022-10" db="EMBL/GenBank/DDBJ databases">
        <title>The complete genomes of actinobacterial strains from the NBC collection.</title>
        <authorList>
            <person name="Joergensen T.S."/>
            <person name="Alvarez Arevalo M."/>
            <person name="Sterndorff E.B."/>
            <person name="Faurdal D."/>
            <person name="Vuksanovic O."/>
            <person name="Mourched A.-S."/>
            <person name="Charusanti P."/>
            <person name="Shaw S."/>
            <person name="Blin K."/>
            <person name="Weber T."/>
        </authorList>
    </citation>
    <scope>NUCLEOTIDE SEQUENCE</scope>
    <source>
        <strain evidence="1">NBC_00049</strain>
    </source>
</reference>
<dbReference type="EMBL" id="CP108264">
    <property type="protein sequence ID" value="WTU72124.1"/>
    <property type="molecule type" value="Genomic_DNA"/>
</dbReference>
<proteinExistence type="predicted"/>